<dbReference type="EMBL" id="UYYB01130124">
    <property type="protein sequence ID" value="VDM84434.1"/>
    <property type="molecule type" value="Genomic_DNA"/>
</dbReference>
<reference evidence="3 4" key="1">
    <citation type="submission" date="2018-11" db="EMBL/GenBank/DDBJ databases">
        <authorList>
            <consortium name="Pathogen Informatics"/>
        </authorList>
    </citation>
    <scope>NUCLEOTIDE SEQUENCE [LARGE SCALE GENOMIC DNA]</scope>
</reference>
<organism evidence="3 4">
    <name type="scientific">Strongylus vulgaris</name>
    <name type="common">Blood worm</name>
    <dbReference type="NCBI Taxonomy" id="40348"/>
    <lineage>
        <taxon>Eukaryota</taxon>
        <taxon>Metazoa</taxon>
        <taxon>Ecdysozoa</taxon>
        <taxon>Nematoda</taxon>
        <taxon>Chromadorea</taxon>
        <taxon>Rhabditida</taxon>
        <taxon>Rhabditina</taxon>
        <taxon>Rhabditomorpha</taxon>
        <taxon>Strongyloidea</taxon>
        <taxon>Strongylidae</taxon>
        <taxon>Strongylus</taxon>
    </lineage>
</organism>
<dbReference type="OrthoDB" id="3352408at2759"/>
<dbReference type="Gene3D" id="3.40.1110.10">
    <property type="entry name" value="Calcium-transporting ATPase, cytoplasmic domain N"/>
    <property type="match status" value="1"/>
</dbReference>
<dbReference type="GO" id="GO:1902600">
    <property type="term" value="P:proton transmembrane transport"/>
    <property type="evidence" value="ECO:0007669"/>
    <property type="project" value="TreeGrafter"/>
</dbReference>
<dbReference type="Proteomes" id="UP000270094">
    <property type="component" value="Unassembled WGS sequence"/>
</dbReference>
<dbReference type="GO" id="GO:0000166">
    <property type="term" value="F:nucleotide binding"/>
    <property type="evidence" value="ECO:0007669"/>
    <property type="project" value="InterPro"/>
</dbReference>
<keyword evidence="2" id="KW-0472">Membrane</keyword>
<dbReference type="AlphaFoldDB" id="A0A3P7JZM0"/>
<name>A0A3P7JZM0_STRVU</name>
<dbReference type="GO" id="GO:0030007">
    <property type="term" value="P:intracellular potassium ion homeostasis"/>
    <property type="evidence" value="ECO:0007669"/>
    <property type="project" value="TreeGrafter"/>
</dbReference>
<comment type="subcellular location">
    <subcellularLocation>
        <location evidence="1">Cell membrane</location>
        <topology evidence="1">Multi-pass membrane protein</topology>
    </subcellularLocation>
</comment>
<keyword evidence="2" id="KW-1003">Cell membrane</keyword>
<accession>A0A3P7JZM0</accession>
<dbReference type="Pfam" id="PF13246">
    <property type="entry name" value="Cation_ATPase"/>
    <property type="match status" value="1"/>
</dbReference>
<evidence type="ECO:0000256" key="1">
    <source>
        <dbReference type="ARBA" id="ARBA00004651"/>
    </source>
</evidence>
<dbReference type="GO" id="GO:0036376">
    <property type="term" value="P:sodium ion export across plasma membrane"/>
    <property type="evidence" value="ECO:0007669"/>
    <property type="project" value="TreeGrafter"/>
</dbReference>
<evidence type="ECO:0000313" key="4">
    <source>
        <dbReference type="Proteomes" id="UP000270094"/>
    </source>
</evidence>
<gene>
    <name evidence="3" type="ORF">SVUK_LOCUS19432</name>
</gene>
<evidence type="ECO:0000313" key="3">
    <source>
        <dbReference type="EMBL" id="VDM84434.1"/>
    </source>
</evidence>
<dbReference type="PANTHER" id="PTHR43294:SF13">
    <property type="entry name" value="SODIUM_POTASSIUM-TRANSPORTING ATPASE SUBUNIT ALPHA"/>
    <property type="match status" value="1"/>
</dbReference>
<keyword evidence="4" id="KW-1185">Reference proteome</keyword>
<evidence type="ECO:0000256" key="2">
    <source>
        <dbReference type="ARBA" id="ARBA00022475"/>
    </source>
</evidence>
<sequence>MNFSPQIFFQFLSIREFSWNLSNFRYDKTIEECDTSENQTSGGNKRKEGPTFDALVRIAALCNRAEFKPGQQDLPILRRDCTGDASEIALLKFTELTIGNIAGFREKSPKVAEIPFNSTNKYQVSIHEIPNSENYLLVMKGAPERILDGELLQL</sequence>
<dbReference type="InterPro" id="IPR023299">
    <property type="entry name" value="ATPase_P-typ_cyto_dom_N"/>
</dbReference>
<dbReference type="PANTHER" id="PTHR43294">
    <property type="entry name" value="SODIUM/POTASSIUM-TRANSPORTING ATPASE SUBUNIT ALPHA"/>
    <property type="match status" value="1"/>
</dbReference>
<dbReference type="GO" id="GO:1990573">
    <property type="term" value="P:potassium ion import across plasma membrane"/>
    <property type="evidence" value="ECO:0007669"/>
    <property type="project" value="TreeGrafter"/>
</dbReference>
<dbReference type="SUPFAM" id="SSF81660">
    <property type="entry name" value="Metal cation-transporting ATPase, ATP-binding domain N"/>
    <property type="match status" value="1"/>
</dbReference>
<protein>
    <submittedName>
        <fullName evidence="3">Uncharacterized protein</fullName>
    </submittedName>
</protein>
<proteinExistence type="predicted"/>
<dbReference type="GO" id="GO:0005886">
    <property type="term" value="C:plasma membrane"/>
    <property type="evidence" value="ECO:0007669"/>
    <property type="project" value="UniProtKB-SubCell"/>
</dbReference>
<dbReference type="GO" id="GO:0005391">
    <property type="term" value="F:P-type sodium:potassium-exchanging transporter activity"/>
    <property type="evidence" value="ECO:0007669"/>
    <property type="project" value="TreeGrafter"/>
</dbReference>
<dbReference type="GO" id="GO:0006883">
    <property type="term" value="P:intracellular sodium ion homeostasis"/>
    <property type="evidence" value="ECO:0007669"/>
    <property type="project" value="TreeGrafter"/>
</dbReference>
<dbReference type="InterPro" id="IPR050510">
    <property type="entry name" value="Cation_transp_ATPase_P-type"/>
</dbReference>